<dbReference type="PROSITE" id="PS50181">
    <property type="entry name" value="FBOX"/>
    <property type="match status" value="1"/>
</dbReference>
<dbReference type="AlphaFoldDB" id="A0A9R0Z6A3"/>
<organism evidence="2 3">
    <name type="scientific">Triticum turgidum subsp. durum</name>
    <name type="common">Durum wheat</name>
    <name type="synonym">Triticum durum</name>
    <dbReference type="NCBI Taxonomy" id="4567"/>
    <lineage>
        <taxon>Eukaryota</taxon>
        <taxon>Viridiplantae</taxon>
        <taxon>Streptophyta</taxon>
        <taxon>Embryophyta</taxon>
        <taxon>Tracheophyta</taxon>
        <taxon>Spermatophyta</taxon>
        <taxon>Magnoliopsida</taxon>
        <taxon>Liliopsida</taxon>
        <taxon>Poales</taxon>
        <taxon>Poaceae</taxon>
        <taxon>BOP clade</taxon>
        <taxon>Pooideae</taxon>
        <taxon>Triticodae</taxon>
        <taxon>Triticeae</taxon>
        <taxon>Triticinae</taxon>
        <taxon>Triticum</taxon>
    </lineage>
</organism>
<dbReference type="InterPro" id="IPR001810">
    <property type="entry name" value="F-box_dom"/>
</dbReference>
<evidence type="ECO:0000259" key="1">
    <source>
        <dbReference type="PROSITE" id="PS50181"/>
    </source>
</evidence>
<reference evidence="2 3" key="1">
    <citation type="submission" date="2017-09" db="EMBL/GenBank/DDBJ databases">
        <authorList>
            <consortium name="International Durum Wheat Genome Sequencing Consortium (IDWGSC)"/>
            <person name="Milanesi L."/>
        </authorList>
    </citation>
    <scope>NUCLEOTIDE SEQUENCE [LARGE SCALE GENOMIC DNA]</scope>
    <source>
        <strain evidence="3">cv. Svevo</strain>
    </source>
</reference>
<dbReference type="OMA" id="MISTHYE"/>
<dbReference type="Pfam" id="PF12937">
    <property type="entry name" value="F-box-like"/>
    <property type="match status" value="1"/>
</dbReference>
<dbReference type="SUPFAM" id="SSF81383">
    <property type="entry name" value="F-box domain"/>
    <property type="match status" value="1"/>
</dbReference>
<dbReference type="PANTHER" id="PTHR34591">
    <property type="entry name" value="OS03G0653100 PROTEIN-RELATED"/>
    <property type="match status" value="1"/>
</dbReference>
<dbReference type="Gene3D" id="1.20.1280.50">
    <property type="match status" value="1"/>
</dbReference>
<keyword evidence="3" id="KW-1185">Reference proteome</keyword>
<dbReference type="InterPro" id="IPR036047">
    <property type="entry name" value="F-box-like_dom_sf"/>
</dbReference>
<dbReference type="EMBL" id="LT934123">
    <property type="protein sequence ID" value="VAI71034.1"/>
    <property type="molecule type" value="Genomic_DNA"/>
</dbReference>
<feature type="domain" description="F-box" evidence="1">
    <location>
        <begin position="1"/>
        <end position="47"/>
    </location>
</feature>
<dbReference type="PANTHER" id="PTHR34591:SF35">
    <property type="entry name" value="F-BOX DOMAIN-CONTAINING PROTEIN"/>
    <property type="match status" value="1"/>
</dbReference>
<sequence>MVDMDSAPQDVLVEVFRRLAPRGLASCRCVCRAWHATVDANLLLRADLLPLTLDRIFFETSMFSTSRLFSRRSTGRKVTSRLDYLDCPLARADLYWPIMDCCNGLLLLADSDHVVNPATRQWVRFPPPPRSCTATDCHKCFDYRYLVYDPTVSPHYEVFSVPLIPFNLPTGHLSRHICHDDQLVSAME</sequence>
<dbReference type="Gramene" id="TRITD7Av1G041370.1">
    <property type="protein sequence ID" value="TRITD7Av1G041370.1"/>
    <property type="gene ID" value="TRITD7Av1G041370"/>
</dbReference>
<protein>
    <recommendedName>
        <fullName evidence="1">F-box domain-containing protein</fullName>
    </recommendedName>
</protein>
<dbReference type="Proteomes" id="UP000324705">
    <property type="component" value="Chromosome 7A"/>
</dbReference>
<gene>
    <name evidence="2" type="ORF">TRITD_7Av1G041370</name>
</gene>
<evidence type="ECO:0000313" key="3">
    <source>
        <dbReference type="Proteomes" id="UP000324705"/>
    </source>
</evidence>
<name>A0A9R0Z6A3_TRITD</name>
<proteinExistence type="predicted"/>
<evidence type="ECO:0000313" key="2">
    <source>
        <dbReference type="EMBL" id="VAI71034.1"/>
    </source>
</evidence>
<accession>A0A9R0Z6A3</accession>